<reference evidence="3" key="1">
    <citation type="journal article" date="2023" name="G3 (Bethesda)">
        <title>A reference genome for the long-term kleptoplast-retaining sea slug Elysia crispata morphotype clarki.</title>
        <authorList>
            <person name="Eastman K.E."/>
            <person name="Pendleton A.L."/>
            <person name="Shaikh M.A."/>
            <person name="Suttiyut T."/>
            <person name="Ogas R."/>
            <person name="Tomko P."/>
            <person name="Gavelis G."/>
            <person name="Widhalm J.R."/>
            <person name="Wisecaver J.H."/>
        </authorList>
    </citation>
    <scope>NUCLEOTIDE SEQUENCE</scope>
    <source>
        <strain evidence="3">ECLA1</strain>
    </source>
</reference>
<dbReference type="InterPro" id="IPR043502">
    <property type="entry name" value="DNA/RNA_pol_sf"/>
</dbReference>
<dbReference type="PANTHER" id="PTHR37984">
    <property type="entry name" value="PROTEIN CBG26694"/>
    <property type="match status" value="1"/>
</dbReference>
<dbReference type="AlphaFoldDB" id="A0AAE1D7V1"/>
<dbReference type="Pfam" id="PF17919">
    <property type="entry name" value="RT_RNaseH_2"/>
    <property type="match status" value="1"/>
</dbReference>
<dbReference type="SUPFAM" id="SSF56672">
    <property type="entry name" value="DNA/RNA polymerases"/>
    <property type="match status" value="1"/>
</dbReference>
<dbReference type="InterPro" id="IPR050951">
    <property type="entry name" value="Retrovirus_Pol_polyprotein"/>
</dbReference>
<organism evidence="3 4">
    <name type="scientific">Elysia crispata</name>
    <name type="common">lettuce slug</name>
    <dbReference type="NCBI Taxonomy" id="231223"/>
    <lineage>
        <taxon>Eukaryota</taxon>
        <taxon>Metazoa</taxon>
        <taxon>Spiralia</taxon>
        <taxon>Lophotrochozoa</taxon>
        <taxon>Mollusca</taxon>
        <taxon>Gastropoda</taxon>
        <taxon>Heterobranchia</taxon>
        <taxon>Euthyneura</taxon>
        <taxon>Panpulmonata</taxon>
        <taxon>Sacoglossa</taxon>
        <taxon>Placobranchoidea</taxon>
        <taxon>Plakobranchidae</taxon>
        <taxon>Elysia</taxon>
    </lineage>
</organism>
<comment type="caution">
    <text evidence="3">The sequence shown here is derived from an EMBL/GenBank/DDBJ whole genome shotgun (WGS) entry which is preliminary data.</text>
</comment>
<dbReference type="Proteomes" id="UP001283361">
    <property type="component" value="Unassembled WGS sequence"/>
</dbReference>
<accession>A0AAE1D7V1</accession>
<dbReference type="PANTHER" id="PTHR37984:SF5">
    <property type="entry name" value="PROTEIN NYNRIN-LIKE"/>
    <property type="match status" value="1"/>
</dbReference>
<evidence type="ECO:0000313" key="4">
    <source>
        <dbReference type="Proteomes" id="UP001283361"/>
    </source>
</evidence>
<dbReference type="GO" id="GO:0003824">
    <property type="term" value="F:catalytic activity"/>
    <property type="evidence" value="ECO:0007669"/>
    <property type="project" value="UniProtKB-KW"/>
</dbReference>
<dbReference type="InterPro" id="IPR041577">
    <property type="entry name" value="RT_RNaseH_2"/>
</dbReference>
<evidence type="ECO:0000256" key="1">
    <source>
        <dbReference type="ARBA" id="ARBA00023268"/>
    </source>
</evidence>
<sequence>MSSLEADRTLASFSPECNLRESAEVSTVCWFHRRFGSKAQRCYRTCKHYSSFTHNHRQRNAKALHCAVSISENHKHTQLFAIDSISKRCFLVDTGAPTSKLDKKTGSRGPLLQAANGSTITTYGTRVVCLRFGQRNFQARLIAADVKHGVYHFIPTKDRPVFARARRLAPDRLAIANKEFSEMEKMGIIRKSSSSWASPLHMVSKPNGGWRPCGDYRKLNDVTAPDRYPIPHILDFSSRLKGKTIFSKIDLVRGYHQIPVAPEDIPMLVHPCTDCPLALTSDASDVAVGAVLEQFNKGHWQPLAFFSRQLRKCEKQK</sequence>
<evidence type="ECO:0000313" key="3">
    <source>
        <dbReference type="EMBL" id="KAK3760562.1"/>
    </source>
</evidence>
<keyword evidence="1" id="KW-0511">Multifunctional enzyme</keyword>
<name>A0AAE1D7V1_9GAST</name>
<gene>
    <name evidence="3" type="ORF">RRG08_022845</name>
</gene>
<protein>
    <recommendedName>
        <fullName evidence="2">Reverse transcriptase/retrotransposon-derived protein RNase H-like domain-containing protein</fullName>
    </recommendedName>
</protein>
<evidence type="ECO:0000259" key="2">
    <source>
        <dbReference type="Pfam" id="PF17919"/>
    </source>
</evidence>
<dbReference type="InterPro" id="IPR043128">
    <property type="entry name" value="Rev_trsase/Diguanyl_cyclase"/>
</dbReference>
<feature type="domain" description="Reverse transcriptase/retrotransposon-derived protein RNase H-like" evidence="2">
    <location>
        <begin position="265"/>
        <end position="316"/>
    </location>
</feature>
<dbReference type="Gene3D" id="3.10.10.10">
    <property type="entry name" value="HIV Type 1 Reverse Transcriptase, subunit A, domain 1"/>
    <property type="match status" value="1"/>
</dbReference>
<proteinExistence type="predicted"/>
<keyword evidence="4" id="KW-1185">Reference proteome</keyword>
<dbReference type="CDD" id="cd01647">
    <property type="entry name" value="RT_LTR"/>
    <property type="match status" value="1"/>
</dbReference>
<dbReference type="Gene3D" id="3.30.70.270">
    <property type="match status" value="1"/>
</dbReference>
<dbReference type="EMBL" id="JAWDGP010004972">
    <property type="protein sequence ID" value="KAK3760562.1"/>
    <property type="molecule type" value="Genomic_DNA"/>
</dbReference>